<dbReference type="GO" id="GO:0044038">
    <property type="term" value="P:cell wall macromolecule biosynthetic process"/>
    <property type="evidence" value="ECO:0007669"/>
    <property type="project" value="TreeGrafter"/>
</dbReference>
<dbReference type="EMBL" id="AGZP01000027">
    <property type="protein sequence ID" value="EKN07560.1"/>
    <property type="molecule type" value="Genomic_DNA"/>
</dbReference>
<evidence type="ECO:0000256" key="6">
    <source>
        <dbReference type="ARBA" id="ARBA00023136"/>
    </source>
</evidence>
<reference evidence="9 10" key="1">
    <citation type="submission" date="2012-02" db="EMBL/GenBank/DDBJ databases">
        <title>The Genome Sequence of Parabacteroides johnsonii CL02T12C29.</title>
        <authorList>
            <consortium name="The Broad Institute Genome Sequencing Platform"/>
            <person name="Earl A."/>
            <person name="Ward D."/>
            <person name="Feldgarden M."/>
            <person name="Gevers D."/>
            <person name="Zitomersky N.L."/>
            <person name="Coyne M.J."/>
            <person name="Comstock L.E."/>
            <person name="Young S.K."/>
            <person name="Zeng Q."/>
            <person name="Gargeya S."/>
            <person name="Fitzgerald M."/>
            <person name="Haas B."/>
            <person name="Abouelleil A."/>
            <person name="Alvarado L."/>
            <person name="Arachchi H.M."/>
            <person name="Berlin A."/>
            <person name="Chapman S.B."/>
            <person name="Gearin G."/>
            <person name="Goldberg J."/>
            <person name="Griggs A."/>
            <person name="Gujja S."/>
            <person name="Hansen M."/>
            <person name="Heiman D."/>
            <person name="Howarth C."/>
            <person name="Larimer J."/>
            <person name="Lui A."/>
            <person name="MacDonald P.J.P."/>
            <person name="McCowen C."/>
            <person name="Montmayeur A."/>
            <person name="Murphy C."/>
            <person name="Neiman D."/>
            <person name="Pearson M."/>
            <person name="Priest M."/>
            <person name="Roberts A."/>
            <person name="Saif S."/>
            <person name="Shea T."/>
            <person name="Sisk P."/>
            <person name="Stolte C."/>
            <person name="Sykes S."/>
            <person name="Wortman J."/>
            <person name="Nusbaum C."/>
            <person name="Birren B."/>
        </authorList>
    </citation>
    <scope>NUCLEOTIDE SEQUENCE [LARGE SCALE GENOMIC DNA]</scope>
    <source>
        <strain evidence="9 10">CL02T12C29</strain>
    </source>
</reference>
<dbReference type="CDD" id="cd06854">
    <property type="entry name" value="GT_WbpL_WbcO_like"/>
    <property type="match status" value="1"/>
</dbReference>
<organism evidence="9 10">
    <name type="scientific">Parabacteroides johnsonii CL02T12C29</name>
    <dbReference type="NCBI Taxonomy" id="999419"/>
    <lineage>
        <taxon>Bacteria</taxon>
        <taxon>Pseudomonadati</taxon>
        <taxon>Bacteroidota</taxon>
        <taxon>Bacteroidia</taxon>
        <taxon>Bacteroidales</taxon>
        <taxon>Tannerellaceae</taxon>
        <taxon>Parabacteroides</taxon>
    </lineage>
</organism>
<feature type="transmembrane region" description="Helical" evidence="8">
    <location>
        <begin position="95"/>
        <end position="111"/>
    </location>
</feature>
<dbReference type="GO" id="GO:0005886">
    <property type="term" value="C:plasma membrane"/>
    <property type="evidence" value="ECO:0007669"/>
    <property type="project" value="UniProtKB-SubCell"/>
</dbReference>
<dbReference type="GO" id="GO:0016780">
    <property type="term" value="F:phosphotransferase activity, for other substituted phosphate groups"/>
    <property type="evidence" value="ECO:0007669"/>
    <property type="project" value="InterPro"/>
</dbReference>
<keyword evidence="4 8" id="KW-0812">Transmembrane</keyword>
<evidence type="ECO:0000256" key="3">
    <source>
        <dbReference type="ARBA" id="ARBA00022679"/>
    </source>
</evidence>
<dbReference type="HOGENOM" id="CLU_023982_3_0_10"/>
<dbReference type="GO" id="GO:0009103">
    <property type="term" value="P:lipopolysaccharide biosynthetic process"/>
    <property type="evidence" value="ECO:0007669"/>
    <property type="project" value="TreeGrafter"/>
</dbReference>
<feature type="transmembrane region" description="Helical" evidence="8">
    <location>
        <begin position="219"/>
        <end position="242"/>
    </location>
</feature>
<comment type="subcellular location">
    <subcellularLocation>
        <location evidence="1">Cell membrane</location>
        <topology evidence="1">Multi-pass membrane protein</topology>
    </subcellularLocation>
</comment>
<evidence type="ECO:0000313" key="9">
    <source>
        <dbReference type="EMBL" id="EKN07560.1"/>
    </source>
</evidence>
<dbReference type="Pfam" id="PF00953">
    <property type="entry name" value="Glycos_transf_4"/>
    <property type="match status" value="1"/>
</dbReference>
<dbReference type="PANTHER" id="PTHR22926:SF3">
    <property type="entry name" value="UNDECAPRENYL-PHOSPHATE ALPHA-N-ACETYLGLUCOSAMINYL 1-PHOSPHATE TRANSFERASE"/>
    <property type="match status" value="1"/>
</dbReference>
<dbReference type="PATRIC" id="fig|999419.3.peg.2740"/>
<feature type="transmembrane region" description="Helical" evidence="8">
    <location>
        <begin position="263"/>
        <end position="286"/>
    </location>
</feature>
<dbReference type="eggNOG" id="COG0472">
    <property type="taxonomic scope" value="Bacteria"/>
</dbReference>
<keyword evidence="7" id="KW-0479">Metal-binding</keyword>
<keyword evidence="3" id="KW-0808">Transferase</keyword>
<evidence type="ECO:0000256" key="1">
    <source>
        <dbReference type="ARBA" id="ARBA00004651"/>
    </source>
</evidence>
<evidence type="ECO:0000256" key="2">
    <source>
        <dbReference type="ARBA" id="ARBA00022475"/>
    </source>
</evidence>
<feature type="transmembrane region" description="Helical" evidence="8">
    <location>
        <begin position="117"/>
        <end position="134"/>
    </location>
</feature>
<dbReference type="RefSeq" id="WP_008157434.1">
    <property type="nucleotide sequence ID" value="NZ_JH976467.1"/>
</dbReference>
<feature type="transmembrane region" description="Helical" evidence="8">
    <location>
        <begin position="169"/>
        <end position="185"/>
    </location>
</feature>
<keyword evidence="2" id="KW-1003">Cell membrane</keyword>
<evidence type="ECO:0000313" key="10">
    <source>
        <dbReference type="Proteomes" id="UP000001218"/>
    </source>
</evidence>
<dbReference type="PANTHER" id="PTHR22926">
    <property type="entry name" value="PHOSPHO-N-ACETYLMURAMOYL-PENTAPEPTIDE-TRANSFERASE"/>
    <property type="match status" value="1"/>
</dbReference>
<evidence type="ECO:0000256" key="4">
    <source>
        <dbReference type="ARBA" id="ARBA00022692"/>
    </source>
</evidence>
<dbReference type="OrthoDB" id="9783652at2"/>
<name>K5Z8T8_9BACT</name>
<keyword evidence="6 8" id="KW-0472">Membrane</keyword>
<evidence type="ECO:0000256" key="8">
    <source>
        <dbReference type="SAM" id="Phobius"/>
    </source>
</evidence>
<dbReference type="GO" id="GO:0071555">
    <property type="term" value="P:cell wall organization"/>
    <property type="evidence" value="ECO:0007669"/>
    <property type="project" value="TreeGrafter"/>
</dbReference>
<evidence type="ECO:0000256" key="5">
    <source>
        <dbReference type="ARBA" id="ARBA00022989"/>
    </source>
</evidence>
<feature type="transmembrane region" description="Helical" evidence="8">
    <location>
        <begin position="139"/>
        <end position="157"/>
    </location>
</feature>
<dbReference type="AlphaFoldDB" id="K5Z8T8"/>
<comment type="cofactor">
    <cofactor evidence="7">
        <name>Mg(2+)</name>
        <dbReference type="ChEBI" id="CHEBI:18420"/>
    </cofactor>
</comment>
<dbReference type="InterPro" id="IPR000715">
    <property type="entry name" value="Glycosyl_transferase_4"/>
</dbReference>
<comment type="caution">
    <text evidence="9">The sequence shown here is derived from an EMBL/GenBank/DDBJ whole genome shotgun (WGS) entry which is preliminary data.</text>
</comment>
<feature type="binding site" evidence="7">
    <location>
        <position position="135"/>
    </location>
    <ligand>
        <name>Mg(2+)</name>
        <dbReference type="ChEBI" id="CHEBI:18420"/>
    </ligand>
</feature>
<evidence type="ECO:0000256" key="7">
    <source>
        <dbReference type="PIRSR" id="PIRSR600715-1"/>
    </source>
</evidence>
<feature type="transmembrane region" description="Helical" evidence="8">
    <location>
        <begin position="43"/>
        <end position="60"/>
    </location>
</feature>
<dbReference type="GO" id="GO:0046872">
    <property type="term" value="F:metal ion binding"/>
    <property type="evidence" value="ECO:0007669"/>
    <property type="project" value="UniProtKB-KW"/>
</dbReference>
<evidence type="ECO:0008006" key="11">
    <source>
        <dbReference type="Google" id="ProtNLM"/>
    </source>
</evidence>
<accession>K5Z8T8</accession>
<proteinExistence type="predicted"/>
<sequence length="326" mass="37447">MNIYFTYGIIFVILLILELSYFKVADKCNIIDKPNERSSHKQIVLRGGGIIFLIGAWIWSAFFGFQYPWFLIGVTLVATVSFIDDIRSLPDSVRLVVQFVAMFLMFYQFGILNWQSWWMILLALIVCVGISNAYNFMDGINGITGGYSIAVLLPLIYLNHKISFIDANFLWVTLLSLLVFCFFNFRKRAKCFAGDVGSLSIAFIIVFALGKLILQTGDFTYIAFLALYGVDSVLTISHRILLHENLGKAHRKHAYQLMANELKIPHVAVSLFYMIMQLFVSFGMVLLPINHWLYLFAVLVVLCGGYLLFMKRYYHLHEAYLRALRE</sequence>
<protein>
    <recommendedName>
        <fullName evidence="11">UDP-GlcNAc--UDP-phosphate GlcNAc-1-phosphate transferase</fullName>
    </recommendedName>
</protein>
<feature type="binding site" evidence="7">
    <location>
        <position position="195"/>
    </location>
    <ligand>
        <name>Mg(2+)</name>
        <dbReference type="ChEBI" id="CHEBI:18420"/>
    </ligand>
</feature>
<dbReference type="Proteomes" id="UP000001218">
    <property type="component" value="Unassembled WGS sequence"/>
</dbReference>
<gene>
    <name evidence="9" type="ORF">HMPREF1077_02672</name>
</gene>
<feature type="transmembrane region" description="Helical" evidence="8">
    <location>
        <begin position="66"/>
        <end position="83"/>
    </location>
</feature>
<keyword evidence="7" id="KW-0460">Magnesium</keyword>
<keyword evidence="5 8" id="KW-1133">Transmembrane helix</keyword>
<feature type="transmembrane region" description="Helical" evidence="8">
    <location>
        <begin position="6"/>
        <end position="22"/>
    </location>
</feature>
<feature type="transmembrane region" description="Helical" evidence="8">
    <location>
        <begin position="292"/>
        <end position="309"/>
    </location>
</feature>
<feature type="transmembrane region" description="Helical" evidence="8">
    <location>
        <begin position="192"/>
        <end position="213"/>
    </location>
</feature>